<reference evidence="2" key="1">
    <citation type="submission" date="2023-03" db="EMBL/GenBank/DDBJ databases">
        <title>Massive genome expansion in bonnet fungi (Mycena s.s.) driven by repeated elements and novel gene families across ecological guilds.</title>
        <authorList>
            <consortium name="Lawrence Berkeley National Laboratory"/>
            <person name="Harder C.B."/>
            <person name="Miyauchi S."/>
            <person name="Viragh M."/>
            <person name="Kuo A."/>
            <person name="Thoen E."/>
            <person name="Andreopoulos B."/>
            <person name="Lu D."/>
            <person name="Skrede I."/>
            <person name="Drula E."/>
            <person name="Henrissat B."/>
            <person name="Morin E."/>
            <person name="Kohler A."/>
            <person name="Barry K."/>
            <person name="LaButti K."/>
            <person name="Morin E."/>
            <person name="Salamov A."/>
            <person name="Lipzen A."/>
            <person name="Mereny Z."/>
            <person name="Hegedus B."/>
            <person name="Baldrian P."/>
            <person name="Stursova M."/>
            <person name="Weitz H."/>
            <person name="Taylor A."/>
            <person name="Grigoriev I.V."/>
            <person name="Nagy L.G."/>
            <person name="Martin F."/>
            <person name="Kauserud H."/>
        </authorList>
    </citation>
    <scope>NUCLEOTIDE SEQUENCE</scope>
    <source>
        <strain evidence="2">CBHHK067</strain>
    </source>
</reference>
<proteinExistence type="predicted"/>
<name>A0AAD7DQC2_MYCRO</name>
<evidence type="ECO:0000256" key="1">
    <source>
        <dbReference type="SAM" id="MobiDB-lite"/>
    </source>
</evidence>
<protein>
    <submittedName>
        <fullName evidence="2">Uncharacterized protein</fullName>
    </submittedName>
</protein>
<feature type="region of interest" description="Disordered" evidence="1">
    <location>
        <begin position="1"/>
        <end position="36"/>
    </location>
</feature>
<feature type="compositionally biased region" description="Pro residues" evidence="1">
    <location>
        <begin position="1"/>
        <end position="11"/>
    </location>
</feature>
<gene>
    <name evidence="2" type="ORF">B0H17DRAFT_928503</name>
</gene>
<dbReference type="AlphaFoldDB" id="A0AAD7DQC2"/>
<evidence type="ECO:0000313" key="3">
    <source>
        <dbReference type="Proteomes" id="UP001221757"/>
    </source>
</evidence>
<comment type="caution">
    <text evidence="2">The sequence shown here is derived from an EMBL/GenBank/DDBJ whole genome shotgun (WGS) entry which is preliminary data.</text>
</comment>
<organism evidence="2 3">
    <name type="scientific">Mycena rosella</name>
    <name type="common">Pink bonnet</name>
    <name type="synonym">Agaricus rosellus</name>
    <dbReference type="NCBI Taxonomy" id="1033263"/>
    <lineage>
        <taxon>Eukaryota</taxon>
        <taxon>Fungi</taxon>
        <taxon>Dikarya</taxon>
        <taxon>Basidiomycota</taxon>
        <taxon>Agaricomycotina</taxon>
        <taxon>Agaricomycetes</taxon>
        <taxon>Agaricomycetidae</taxon>
        <taxon>Agaricales</taxon>
        <taxon>Marasmiineae</taxon>
        <taxon>Mycenaceae</taxon>
        <taxon>Mycena</taxon>
    </lineage>
</organism>
<accession>A0AAD7DQC2</accession>
<keyword evidence="3" id="KW-1185">Reference proteome</keyword>
<evidence type="ECO:0000313" key="2">
    <source>
        <dbReference type="EMBL" id="KAJ7697217.1"/>
    </source>
</evidence>
<sequence length="131" mass="15167">MDPRPQSPPRPRLNRNYLTPLDANPTIPRPPADIDSYRPSSAPIFASLILLPPPQLQRLPQPFAHQQPRLRKAKLTAEQKRQKKFRAMEKLLKEYPFRNLGEFLAILFHNPVRGEPDPCGTKHSRVFARFL</sequence>
<dbReference type="Proteomes" id="UP001221757">
    <property type="component" value="Unassembled WGS sequence"/>
</dbReference>
<dbReference type="EMBL" id="JARKIE010000031">
    <property type="protein sequence ID" value="KAJ7697217.1"/>
    <property type="molecule type" value="Genomic_DNA"/>
</dbReference>